<dbReference type="Proteomes" id="UP000215738">
    <property type="component" value="Unassembled WGS sequence"/>
</dbReference>
<dbReference type="InterPro" id="IPR006076">
    <property type="entry name" value="FAD-dep_OxRdtase"/>
</dbReference>
<reference evidence="13 15" key="1">
    <citation type="submission" date="2017-07" db="EMBL/GenBank/DDBJ databases">
        <title>Virulence factors identified in Actinobacillus seminis.</title>
        <authorList>
            <person name="Negrete-Abascal E."/>
            <person name="Vaca-Pacheco S."/>
            <person name="Montes-Garcia F."/>
            <person name="Leyto-Gil A.M."/>
            <person name="Fragoso-Garcia E."/>
            <person name="Carvente-Garcia R."/>
            <person name="Perez-Agueros S."/>
            <person name="Castelan-Sanchez H.G."/>
            <person name="Garcia-Molina A."/>
            <person name="Villamar T.E."/>
            <person name="Vazquez-Cruz C."/>
        </authorList>
    </citation>
    <scope>NUCLEOTIDE SEQUENCE [LARGE SCALE GENOMIC DNA]</scope>
    <source>
        <strain evidence="13 15">ATCC 15768</strain>
    </source>
</reference>
<keyword evidence="5 10" id="KW-0949">S-adenosyl-L-methionine</keyword>
<reference evidence="14 16" key="2">
    <citation type="submission" date="2018-06" db="EMBL/GenBank/DDBJ databases">
        <authorList>
            <consortium name="Pathogen Informatics"/>
            <person name="Doyle S."/>
        </authorList>
    </citation>
    <scope>NUCLEOTIDE SEQUENCE [LARGE SCALE GENOMIC DNA]</scope>
    <source>
        <strain evidence="14 16">NCTC10851</strain>
    </source>
</reference>
<evidence type="ECO:0000256" key="3">
    <source>
        <dbReference type="ARBA" id="ARBA00022630"/>
    </source>
</evidence>
<evidence type="ECO:0000256" key="7">
    <source>
        <dbReference type="ARBA" id="ARBA00022827"/>
    </source>
</evidence>
<evidence type="ECO:0000256" key="9">
    <source>
        <dbReference type="ARBA" id="ARBA00023268"/>
    </source>
</evidence>
<dbReference type="GO" id="GO:0005737">
    <property type="term" value="C:cytoplasm"/>
    <property type="evidence" value="ECO:0007669"/>
    <property type="project" value="UniProtKB-SubCell"/>
</dbReference>
<comment type="catalytic activity">
    <reaction evidence="10">
        <text>5-aminomethyl-2-thiouridine(34) in tRNA + S-adenosyl-L-methionine = 5-methylaminomethyl-2-thiouridine(34) in tRNA + S-adenosyl-L-homocysteine + H(+)</text>
        <dbReference type="Rhea" id="RHEA:19569"/>
        <dbReference type="Rhea" id="RHEA-COMP:10195"/>
        <dbReference type="Rhea" id="RHEA-COMP:10197"/>
        <dbReference type="ChEBI" id="CHEBI:15378"/>
        <dbReference type="ChEBI" id="CHEBI:57856"/>
        <dbReference type="ChEBI" id="CHEBI:59789"/>
        <dbReference type="ChEBI" id="CHEBI:74454"/>
        <dbReference type="ChEBI" id="CHEBI:74455"/>
        <dbReference type="EC" id="2.1.1.61"/>
    </reaction>
</comment>
<evidence type="ECO:0000256" key="6">
    <source>
        <dbReference type="ARBA" id="ARBA00022694"/>
    </source>
</evidence>
<dbReference type="Pfam" id="PF05430">
    <property type="entry name" value="Methyltransf_30"/>
    <property type="match status" value="1"/>
</dbReference>
<dbReference type="GO" id="GO:0004808">
    <property type="term" value="F:tRNA (5-methylaminomethyl-2-thiouridylate)(34)-methyltransferase activity"/>
    <property type="evidence" value="ECO:0007669"/>
    <property type="project" value="UniProtKB-EC"/>
</dbReference>
<evidence type="ECO:0000259" key="12">
    <source>
        <dbReference type="Pfam" id="PF05430"/>
    </source>
</evidence>
<dbReference type="NCBIfam" id="TIGR03197">
    <property type="entry name" value="MnmC_Cterm"/>
    <property type="match status" value="1"/>
</dbReference>
<dbReference type="NCBIfam" id="NF002484">
    <property type="entry name" value="PRK01747.1-5"/>
    <property type="match status" value="1"/>
</dbReference>
<dbReference type="Gene3D" id="3.50.50.60">
    <property type="entry name" value="FAD/NAD(P)-binding domain"/>
    <property type="match status" value="1"/>
</dbReference>
<organism evidence="14 16">
    <name type="scientific">Actinobacillus seminis</name>
    <dbReference type="NCBI Taxonomy" id="722"/>
    <lineage>
        <taxon>Bacteria</taxon>
        <taxon>Pseudomonadati</taxon>
        <taxon>Pseudomonadota</taxon>
        <taxon>Gammaproteobacteria</taxon>
        <taxon>Pasteurellales</taxon>
        <taxon>Pasteurellaceae</taxon>
        <taxon>Actinobacillus</taxon>
    </lineage>
</organism>
<comment type="cofactor">
    <cofactor evidence="10">
        <name>FAD</name>
        <dbReference type="ChEBI" id="CHEBI:57692"/>
    </cofactor>
</comment>
<dbReference type="HAMAP" id="MF_01102">
    <property type="entry name" value="MnmC"/>
    <property type="match status" value="1"/>
</dbReference>
<feature type="region of interest" description="FAD-dependent cmnm(5)s(2)U34 oxidoreductase" evidence="10">
    <location>
        <begin position="270"/>
        <end position="671"/>
    </location>
</feature>
<dbReference type="Gene3D" id="3.40.50.150">
    <property type="entry name" value="Vaccinia Virus protein VP39"/>
    <property type="match status" value="1"/>
</dbReference>
<dbReference type="Proteomes" id="UP000254507">
    <property type="component" value="Unassembled WGS sequence"/>
</dbReference>
<dbReference type="InterPro" id="IPR029063">
    <property type="entry name" value="SAM-dependent_MTases_sf"/>
</dbReference>
<keyword evidence="15" id="KW-1185">Reference proteome</keyword>
<evidence type="ECO:0000313" key="13">
    <source>
        <dbReference type="EMBL" id="OZN25948.1"/>
    </source>
</evidence>
<keyword evidence="8 10" id="KW-0560">Oxidoreductase</keyword>
<dbReference type="InterPro" id="IPR008471">
    <property type="entry name" value="MnmC-like_methylTransf"/>
</dbReference>
<evidence type="ECO:0000256" key="10">
    <source>
        <dbReference type="HAMAP-Rule" id="MF_01102"/>
    </source>
</evidence>
<dbReference type="EMBL" id="NLFK01000001">
    <property type="protein sequence ID" value="OZN25948.1"/>
    <property type="molecule type" value="Genomic_DNA"/>
</dbReference>
<evidence type="ECO:0000256" key="2">
    <source>
        <dbReference type="ARBA" id="ARBA00022603"/>
    </source>
</evidence>
<comment type="function">
    <text evidence="10">Catalyzes the last two steps in the biosynthesis of 5-methylaminomethyl-2-thiouridine (mnm(5)s(2)U) at the wobble position (U34) in tRNA. Catalyzes the FAD-dependent demodification of cmnm(5)s(2)U34 to nm(5)s(2)U34, followed by the transfer of a methyl group from S-adenosyl-L-methionine to nm(5)s(2)U34, to form mnm(5)s(2)U34.</text>
</comment>
<dbReference type="PANTHER" id="PTHR13847:SF283">
    <property type="entry name" value="TRNA 5-METHYLAMINOMETHYL-2-THIOURIDINE BIOSYNTHESIS BIFUNCTIONAL PROTEIN MNMC"/>
    <property type="match status" value="1"/>
</dbReference>
<feature type="region of interest" description="tRNA (mnm(5)s(2)U34)-methyltransferase" evidence="10">
    <location>
        <begin position="1"/>
        <end position="241"/>
    </location>
</feature>
<evidence type="ECO:0000259" key="11">
    <source>
        <dbReference type="Pfam" id="PF01266"/>
    </source>
</evidence>
<dbReference type="PANTHER" id="PTHR13847">
    <property type="entry name" value="SARCOSINE DEHYDROGENASE-RELATED"/>
    <property type="match status" value="1"/>
</dbReference>
<keyword evidence="9 10" id="KW-0511">Multifunctional enzyme</keyword>
<sequence length="671" mass="76097">MFNVSQAEIYFNHNNTPVSAQFEDVYFSNQDGLAESTYVFQQGNQLWERWCHFPHTHFTIAETGFGTGLNFLSVTTLFRQFRAQFPQSPLKRLFFISFEKYPLPVEILRQAHQTYPQFGELSQQLQTHWQAFIVGCYPFHFAETRLDLWLGDIADNLPQLGDYMQNKIDAWFLDGFAPSKNPQMWQPNLLNLIFRYTKPQGTFATFTAASAVRKNLEFAGFKVHKRAGFAKKRECLHGMKPQADETPANTPWYLPQPAKLAQENADIAIVGGGIASLFTALSLLQRGANVTLYCEDEALALNASGNKQGAFYPQLSDDDHRNIRFYIHAFAYGLQQLHWLIAQQIEFEHEFCGVGLCAYDEKSAKKLAKIADYSWSAQLYQPLNAAQLSEKVGLPLPCGGGFIKQGAWLAPRQLVQNTFAYLQKCGVKIKTLQKITALERQSQWVLTNAQGEKMVHEVVVLANGHQITDFAQTEKLALYPVRGQVSQILTSPHLLKLKSVLCYDGYLTPVDQAKQSHCIGASHVRDNAERTFSVQEQQENQQKIQHNLASVDWVNDVDTSGNQARIGVRCATRDRIPMLGNVSDFAQQRQQYHNLFNLRRRKQPIENAAYFPNLYLVAALGSRGLTSAPLLGEILASLIYAEPLPLREDILQQLSPNRNWVRKWLKGSIVD</sequence>
<keyword evidence="1 10" id="KW-0963">Cytoplasm</keyword>
<dbReference type="Pfam" id="PF01266">
    <property type="entry name" value="DAO"/>
    <property type="match status" value="1"/>
</dbReference>
<dbReference type="InterPro" id="IPR017610">
    <property type="entry name" value="tRNA_S-uridine_synth_MnmC_C"/>
</dbReference>
<dbReference type="InParanoid" id="A0A263HG65"/>
<dbReference type="GO" id="GO:0050660">
    <property type="term" value="F:flavin adenine dinucleotide binding"/>
    <property type="evidence" value="ECO:0007669"/>
    <property type="project" value="UniProtKB-UniRule"/>
</dbReference>
<keyword evidence="2 10" id="KW-0489">Methyltransferase</keyword>
<evidence type="ECO:0000256" key="5">
    <source>
        <dbReference type="ARBA" id="ARBA00022691"/>
    </source>
</evidence>
<dbReference type="InterPro" id="IPR036188">
    <property type="entry name" value="FAD/NAD-bd_sf"/>
</dbReference>
<keyword evidence="7 10" id="KW-0274">FAD</keyword>
<evidence type="ECO:0000256" key="4">
    <source>
        <dbReference type="ARBA" id="ARBA00022679"/>
    </source>
</evidence>
<dbReference type="NCBIfam" id="NF002481">
    <property type="entry name" value="PRK01747.1-2"/>
    <property type="match status" value="1"/>
</dbReference>
<dbReference type="NCBIfam" id="NF033855">
    <property type="entry name" value="tRNA_MNMC2"/>
    <property type="match status" value="1"/>
</dbReference>
<keyword evidence="4 10" id="KW-0808">Transferase</keyword>
<dbReference type="GO" id="GO:0032259">
    <property type="term" value="P:methylation"/>
    <property type="evidence" value="ECO:0007669"/>
    <property type="project" value="UniProtKB-KW"/>
</dbReference>
<dbReference type="GO" id="GO:0016645">
    <property type="term" value="F:oxidoreductase activity, acting on the CH-NH group of donors"/>
    <property type="evidence" value="ECO:0007669"/>
    <property type="project" value="InterPro"/>
</dbReference>
<keyword evidence="6 10" id="KW-0819">tRNA processing</keyword>
<evidence type="ECO:0000313" key="15">
    <source>
        <dbReference type="Proteomes" id="UP000215738"/>
    </source>
</evidence>
<evidence type="ECO:0000313" key="14">
    <source>
        <dbReference type="EMBL" id="SUU34489.1"/>
    </source>
</evidence>
<dbReference type="OrthoDB" id="9786494at2"/>
<comment type="similarity">
    <text evidence="10">In the N-terminal section; belongs to the methyltransferase superfamily. tRNA (mnm(5)s(2)U34)-methyltransferase family.</text>
</comment>
<dbReference type="GO" id="GO:0002098">
    <property type="term" value="P:tRNA wobble uridine modification"/>
    <property type="evidence" value="ECO:0007669"/>
    <property type="project" value="TreeGrafter"/>
</dbReference>
<protein>
    <recommendedName>
        <fullName evidence="10">tRNA 5-methylaminomethyl-2-thiouridine biosynthesis bifunctional protein MnmC</fullName>
        <shortName evidence="10">tRNA mnm(5)s(2)U biosynthesis bifunctional protein</shortName>
    </recommendedName>
    <domain>
        <recommendedName>
            <fullName evidence="10">tRNA (mnm(5)s(2)U34)-methyltransferase</fullName>
            <ecNumber evidence="10">2.1.1.61</ecNumber>
        </recommendedName>
    </domain>
    <domain>
        <recommendedName>
            <fullName evidence="10">FAD-dependent cmnm(5)s(2)U34 oxidoreductase</fullName>
            <ecNumber evidence="10">1.5.-.-</ecNumber>
        </recommendedName>
    </domain>
</protein>
<dbReference type="EC" id="2.1.1.61" evidence="10"/>
<gene>
    <name evidence="10 14" type="primary">mnmC</name>
    <name evidence="13" type="ORF">CFY87_01735</name>
    <name evidence="14" type="ORF">NCTC10851_00362</name>
</gene>
<feature type="domain" description="MnmC-like methyltransferase" evidence="12">
    <location>
        <begin position="117"/>
        <end position="240"/>
    </location>
</feature>
<name>A0A263HG65_9PAST</name>
<feature type="domain" description="FAD dependent oxidoreductase" evidence="11">
    <location>
        <begin position="266"/>
        <end position="638"/>
    </location>
</feature>
<dbReference type="Gene3D" id="3.30.9.10">
    <property type="entry name" value="D-Amino Acid Oxidase, subunit A, domain 2"/>
    <property type="match status" value="1"/>
</dbReference>
<evidence type="ECO:0000256" key="8">
    <source>
        <dbReference type="ARBA" id="ARBA00023002"/>
    </source>
</evidence>
<dbReference type="SUPFAM" id="SSF53335">
    <property type="entry name" value="S-adenosyl-L-methionine-dependent methyltransferases"/>
    <property type="match status" value="1"/>
</dbReference>
<comment type="similarity">
    <text evidence="10">In the C-terminal section; belongs to the DAO family.</text>
</comment>
<comment type="subcellular location">
    <subcellularLocation>
        <location evidence="10">Cytoplasm</location>
    </subcellularLocation>
</comment>
<dbReference type="InterPro" id="IPR047785">
    <property type="entry name" value="tRNA_MNMC2"/>
</dbReference>
<dbReference type="EC" id="1.5.-.-" evidence="10"/>
<dbReference type="SUPFAM" id="SSF51905">
    <property type="entry name" value="FAD/NAD(P)-binding domain"/>
    <property type="match status" value="1"/>
</dbReference>
<proteinExistence type="inferred from homology"/>
<evidence type="ECO:0000313" key="16">
    <source>
        <dbReference type="Proteomes" id="UP000254507"/>
    </source>
</evidence>
<dbReference type="RefSeq" id="WP_094945578.1">
    <property type="nucleotide sequence ID" value="NZ_NLFK01000001.1"/>
</dbReference>
<dbReference type="AlphaFoldDB" id="A0A263HG65"/>
<dbReference type="InterPro" id="IPR023032">
    <property type="entry name" value="tRNA_MAMT_biosynth_bifunc_MnmC"/>
</dbReference>
<dbReference type="FunCoup" id="A0A263HG65">
    <property type="interactions" value="82"/>
</dbReference>
<dbReference type="EMBL" id="UFSB01000001">
    <property type="protein sequence ID" value="SUU34489.1"/>
    <property type="molecule type" value="Genomic_DNA"/>
</dbReference>
<accession>A0A263HG65</accession>
<evidence type="ECO:0000256" key="1">
    <source>
        <dbReference type="ARBA" id="ARBA00022490"/>
    </source>
</evidence>
<keyword evidence="3 10" id="KW-0285">Flavoprotein</keyword>